<gene>
    <name evidence="2" type="ORF">MHA02_22990</name>
</gene>
<feature type="chain" id="PRO_5021953183" evidence="1">
    <location>
        <begin position="25"/>
        <end position="100"/>
    </location>
</feature>
<name>A0A512IQB2_9HYPH</name>
<evidence type="ECO:0000313" key="3">
    <source>
        <dbReference type="Proteomes" id="UP000321258"/>
    </source>
</evidence>
<dbReference type="OrthoDB" id="7999867at2"/>
<evidence type="ECO:0000313" key="2">
    <source>
        <dbReference type="EMBL" id="GEO99911.1"/>
    </source>
</evidence>
<dbReference type="Proteomes" id="UP000321258">
    <property type="component" value="Unassembled WGS sequence"/>
</dbReference>
<sequence>MLGSCVRALIVAAATGLFATSALAKPQTLMDLFSGRDSAPCPRYQQSPQHFCNIVVRQPGGNPTQDMTGSIGHMKSYQSNGGPRCKVICRYTGSNYDGIR</sequence>
<proteinExistence type="predicted"/>
<accession>A0A512IQB2</accession>
<reference evidence="2 3" key="1">
    <citation type="submission" date="2019-07" db="EMBL/GenBank/DDBJ databases">
        <title>Whole genome shotgun sequence of Methylobacterium haplocladii NBRC 107714.</title>
        <authorList>
            <person name="Hosoyama A."/>
            <person name="Uohara A."/>
            <person name="Ohji S."/>
            <person name="Ichikawa N."/>
        </authorList>
    </citation>
    <scope>NUCLEOTIDE SEQUENCE [LARGE SCALE GENOMIC DNA]</scope>
    <source>
        <strain evidence="2 3">NBRC 107714</strain>
    </source>
</reference>
<keyword evidence="1" id="KW-0732">Signal</keyword>
<feature type="signal peptide" evidence="1">
    <location>
        <begin position="1"/>
        <end position="24"/>
    </location>
</feature>
<comment type="caution">
    <text evidence="2">The sequence shown here is derived from an EMBL/GenBank/DDBJ whole genome shotgun (WGS) entry which is preliminary data.</text>
</comment>
<organism evidence="2 3">
    <name type="scientific">Methylobacterium haplocladii</name>
    <dbReference type="NCBI Taxonomy" id="1176176"/>
    <lineage>
        <taxon>Bacteria</taxon>
        <taxon>Pseudomonadati</taxon>
        <taxon>Pseudomonadota</taxon>
        <taxon>Alphaproteobacteria</taxon>
        <taxon>Hyphomicrobiales</taxon>
        <taxon>Methylobacteriaceae</taxon>
        <taxon>Methylobacterium</taxon>
    </lineage>
</organism>
<keyword evidence="3" id="KW-1185">Reference proteome</keyword>
<protein>
    <submittedName>
        <fullName evidence="2">Uncharacterized protein</fullName>
    </submittedName>
</protein>
<dbReference type="EMBL" id="BJZT01000025">
    <property type="protein sequence ID" value="GEO99911.1"/>
    <property type="molecule type" value="Genomic_DNA"/>
</dbReference>
<evidence type="ECO:0000256" key="1">
    <source>
        <dbReference type="SAM" id="SignalP"/>
    </source>
</evidence>
<dbReference type="AlphaFoldDB" id="A0A512IQB2"/>